<reference evidence="3" key="1">
    <citation type="submission" date="2018-08" db="EMBL/GenBank/DDBJ databases">
        <title>Oryza barthii genomic DNA, chromosome 11, BAC clone:OBARTa0062K08.</title>
        <authorList>
            <person name="Wu J."/>
            <person name="Kanamori H."/>
        </authorList>
    </citation>
    <scope>NUCLEOTIDE SEQUENCE</scope>
    <source>
        <strain evidence="3">W1588</strain>
    </source>
</reference>
<sequence>MGRERRPAAHRTADGARRNPANGGEPEWAAGTGSERGSRRFHPPARMWERGRDGGRRRRPCGGGMGGTAREREGRPAAMGQQGGVEGIPGSVVARGIDKRGADGGGFRRRSSAASKGGNFTGATGVRFVGAGASTRGRELIPPVERARAAPREAGDGERRPGQSKGAREM</sequence>
<dbReference type="AlphaFoldDB" id="A0A679BDQ9"/>
<feature type="compositionally biased region" description="Basic and acidic residues" evidence="1">
    <location>
        <begin position="145"/>
        <end position="170"/>
    </location>
</feature>
<protein>
    <recommendedName>
        <fullName evidence="2">DUF591 domain-containing protein</fullName>
    </recommendedName>
</protein>
<name>A0A679BDQ9_9ORYZ</name>
<gene>
    <name evidence="3" type="primary">OBARTa0062K08.9</name>
</gene>
<proteinExistence type="predicted"/>
<feature type="compositionally biased region" description="Basic and acidic residues" evidence="1">
    <location>
        <begin position="1"/>
        <end position="17"/>
    </location>
</feature>
<dbReference type="EMBL" id="AP018856">
    <property type="protein sequence ID" value="BBF89386.1"/>
    <property type="molecule type" value="Genomic_DNA"/>
</dbReference>
<feature type="region of interest" description="Disordered" evidence="1">
    <location>
        <begin position="1"/>
        <end position="170"/>
    </location>
</feature>
<evidence type="ECO:0000259" key="2">
    <source>
        <dbReference type="Pfam" id="PF04569"/>
    </source>
</evidence>
<dbReference type="InterPro" id="IPR007649">
    <property type="entry name" value="DUF591"/>
</dbReference>
<evidence type="ECO:0000256" key="1">
    <source>
        <dbReference type="SAM" id="MobiDB-lite"/>
    </source>
</evidence>
<dbReference type="Pfam" id="PF04569">
    <property type="entry name" value="DUF591"/>
    <property type="match status" value="1"/>
</dbReference>
<accession>A0A679BDQ9</accession>
<evidence type="ECO:0000313" key="3">
    <source>
        <dbReference type="EMBL" id="BBF89386.1"/>
    </source>
</evidence>
<organism evidence="3">
    <name type="scientific">Oryza barthii</name>
    <dbReference type="NCBI Taxonomy" id="65489"/>
    <lineage>
        <taxon>Eukaryota</taxon>
        <taxon>Viridiplantae</taxon>
        <taxon>Streptophyta</taxon>
        <taxon>Embryophyta</taxon>
        <taxon>Tracheophyta</taxon>
        <taxon>Spermatophyta</taxon>
        <taxon>Magnoliopsida</taxon>
        <taxon>Liliopsida</taxon>
        <taxon>Poales</taxon>
        <taxon>Poaceae</taxon>
        <taxon>BOP clade</taxon>
        <taxon>Oryzoideae</taxon>
        <taxon>Oryzeae</taxon>
        <taxon>Oryzinae</taxon>
        <taxon>Oryza</taxon>
    </lineage>
</organism>
<feature type="domain" description="DUF591" evidence="2">
    <location>
        <begin position="89"/>
        <end position="134"/>
    </location>
</feature>